<evidence type="ECO:0000313" key="2">
    <source>
        <dbReference type="Proteomes" id="UP001482620"/>
    </source>
</evidence>
<sequence>MLGQTNPSPKYGEPEDPQFMHNKHLRTNAYKTMVELNLIILKELRRHSNLIYAVLSHVMAKIPTGKIMMCTCVVLHGVAPWENFGVLSGLRYGGTLATGILPNQNPRTHRKW</sequence>
<dbReference type="EMBL" id="JAHRIQ010074870">
    <property type="protein sequence ID" value="MEQ2245891.1"/>
    <property type="molecule type" value="Genomic_DNA"/>
</dbReference>
<dbReference type="Proteomes" id="UP001482620">
    <property type="component" value="Unassembled WGS sequence"/>
</dbReference>
<accession>A0ABV0UMA8</accession>
<proteinExistence type="predicted"/>
<keyword evidence="2" id="KW-1185">Reference proteome</keyword>
<evidence type="ECO:0000313" key="1">
    <source>
        <dbReference type="EMBL" id="MEQ2245891.1"/>
    </source>
</evidence>
<protein>
    <submittedName>
        <fullName evidence="1">Uncharacterized protein</fullName>
    </submittedName>
</protein>
<name>A0ABV0UMA8_9TELE</name>
<organism evidence="1 2">
    <name type="scientific">Ilyodon furcidens</name>
    <name type="common">goldbreast splitfin</name>
    <dbReference type="NCBI Taxonomy" id="33524"/>
    <lineage>
        <taxon>Eukaryota</taxon>
        <taxon>Metazoa</taxon>
        <taxon>Chordata</taxon>
        <taxon>Craniata</taxon>
        <taxon>Vertebrata</taxon>
        <taxon>Euteleostomi</taxon>
        <taxon>Actinopterygii</taxon>
        <taxon>Neopterygii</taxon>
        <taxon>Teleostei</taxon>
        <taxon>Neoteleostei</taxon>
        <taxon>Acanthomorphata</taxon>
        <taxon>Ovalentaria</taxon>
        <taxon>Atherinomorphae</taxon>
        <taxon>Cyprinodontiformes</taxon>
        <taxon>Goodeidae</taxon>
        <taxon>Ilyodon</taxon>
    </lineage>
</organism>
<reference evidence="1 2" key="1">
    <citation type="submission" date="2021-06" db="EMBL/GenBank/DDBJ databases">
        <authorList>
            <person name="Palmer J.M."/>
        </authorList>
    </citation>
    <scope>NUCLEOTIDE SEQUENCE [LARGE SCALE GENOMIC DNA]</scope>
    <source>
        <strain evidence="2">if_2019</strain>
        <tissue evidence="1">Muscle</tissue>
    </source>
</reference>
<comment type="caution">
    <text evidence="1">The sequence shown here is derived from an EMBL/GenBank/DDBJ whole genome shotgun (WGS) entry which is preliminary data.</text>
</comment>
<gene>
    <name evidence="1" type="ORF">ILYODFUR_032655</name>
</gene>